<dbReference type="Proteomes" id="UP000502502">
    <property type="component" value="Chromosome"/>
</dbReference>
<keyword evidence="2" id="KW-1185">Reference proteome</keyword>
<name>A0A6G7ZKH8_9SPHN</name>
<organism evidence="1 2">
    <name type="scientific">Sphingomonas sinipercae</name>
    <dbReference type="NCBI Taxonomy" id="2714944"/>
    <lineage>
        <taxon>Bacteria</taxon>
        <taxon>Pseudomonadati</taxon>
        <taxon>Pseudomonadota</taxon>
        <taxon>Alphaproteobacteria</taxon>
        <taxon>Sphingomonadales</taxon>
        <taxon>Sphingomonadaceae</taxon>
        <taxon>Sphingomonas</taxon>
    </lineage>
</organism>
<dbReference type="InterPro" id="IPR007833">
    <property type="entry name" value="Capsule_polysaccharide_synth"/>
</dbReference>
<protein>
    <submittedName>
        <fullName evidence="1">Capsule biosynthesis protein</fullName>
    </submittedName>
</protein>
<sequence length="529" mass="55855">MAQPLTPPLLRIPPFPGARPPALVRGAAIPGGAAGDSGEDLAALLKDARVGGTYWGAQPALPPAPYRLIATAADRFEIHPANGDAVRITGPCDPWHLVSGASEVSGDGDQALLVVAALSGVPVRCPAGPLAALSAGDDDALHQILAEQVGRIQYADPFTGEATSAAAAIALCGFWRALIDANRSIDAAVGFGRWKQPTAAPLLWGGRPVVFASDAARATGRKIAVWRARTAPAVLAALEAADIDLVEVEDGFIRSAGLGADCIPPLSIVLDELGIYFDPSRPSALERLLAEGDFDAATLARAARLRELIVDQGISKYAVGGATLRRRNAKPHVLVPGQVEDDRSVLSGGGAVRTNLELLRRVREQRPDAHVIYKPHPDVEAGHRSGAIADQAALALADEIIRDPPITAAITLADEVHVNTSLAGFEALLRGKPVTTYGVPFYAGWGLTRDLGAVPDRRKATRTLDELVAAALLRYPRYLDPVTGLPCPPEILVRRLAEGRSGTTDGLLVGLRRVQGRTRRLASALRFWR</sequence>
<dbReference type="GO" id="GO:0000271">
    <property type="term" value="P:polysaccharide biosynthetic process"/>
    <property type="evidence" value="ECO:0007669"/>
    <property type="project" value="InterPro"/>
</dbReference>
<evidence type="ECO:0000313" key="1">
    <source>
        <dbReference type="EMBL" id="QIL01442.1"/>
    </source>
</evidence>
<dbReference type="AlphaFoldDB" id="A0A6G7ZKH8"/>
<dbReference type="KEGG" id="ssin:G7078_00650"/>
<dbReference type="CDD" id="cd16439">
    <property type="entry name" value="beta_Kdo_transferase_KpsC_2"/>
    <property type="match status" value="1"/>
</dbReference>
<dbReference type="Pfam" id="PF05159">
    <property type="entry name" value="Capsule_synth"/>
    <property type="match status" value="1"/>
</dbReference>
<accession>A0A6G7ZKH8</accession>
<dbReference type="RefSeq" id="WP_166091955.1">
    <property type="nucleotide sequence ID" value="NZ_CP049871.1"/>
</dbReference>
<evidence type="ECO:0000313" key="2">
    <source>
        <dbReference type="Proteomes" id="UP000502502"/>
    </source>
</evidence>
<reference evidence="1 2" key="1">
    <citation type="submission" date="2020-03" db="EMBL/GenBank/DDBJ databases">
        <title>Sphingomonas sp. nov., isolated from fish.</title>
        <authorList>
            <person name="Hyun D.-W."/>
            <person name="Bae J.-W."/>
        </authorList>
    </citation>
    <scope>NUCLEOTIDE SEQUENCE [LARGE SCALE GENOMIC DNA]</scope>
    <source>
        <strain evidence="1 2">HDW15C</strain>
    </source>
</reference>
<dbReference type="GO" id="GO:0015774">
    <property type="term" value="P:polysaccharide transport"/>
    <property type="evidence" value="ECO:0007669"/>
    <property type="project" value="InterPro"/>
</dbReference>
<dbReference type="EMBL" id="CP049871">
    <property type="protein sequence ID" value="QIL01442.1"/>
    <property type="molecule type" value="Genomic_DNA"/>
</dbReference>
<proteinExistence type="predicted"/>
<gene>
    <name evidence="1" type="ORF">G7078_00650</name>
</gene>